<dbReference type="Pfam" id="PF20684">
    <property type="entry name" value="Fung_rhodopsin"/>
    <property type="match status" value="1"/>
</dbReference>
<evidence type="ECO:0000256" key="5">
    <source>
        <dbReference type="ARBA" id="ARBA00038359"/>
    </source>
</evidence>
<sequence>MPGGIHPTIKVMLSWPAPNYINPEKRPNTVTLLAVVCGPITIALLLARLWVRIFHQRNPGWDDWFMLAATLPLIALTVLLPIAASRGFDHHIWDLDAVKDSERFVESRKYVLAVECIFCGASGLIKISILLFYRRLSSRAVSKAFRWTTWIIIGCIIAYTIALTLAPILGCKPISAFWDQVDINKRLKGYKYHCFDEGADVFAASLISAAQDLVTAILSTFLYWKLQMPLRQKFALFGIFSIGYGVVAVGALRAYYSWRTFYDTYDVTWSTWDLMLTTMLELHVGAFCANAPSLKVFFKHFFHDKIASFSRSKTPSDSKGSKDTAHLGAKGSKTTTHVFGKFVSLLNTSQSKSGYISEPHHSVSVDAQGGVQVQKDVYVTRSPASTDKRESINTTDILYDHYDDIELGRYTTGNSSQANSMRSASTIEDANFSALPPMPTRSRSVRSAASFQSSQMFLPQFHKTKELP</sequence>
<comment type="subcellular location">
    <subcellularLocation>
        <location evidence="1">Membrane</location>
        <topology evidence="1">Multi-pass membrane protein</topology>
    </subcellularLocation>
</comment>
<dbReference type="PANTHER" id="PTHR33048:SF129">
    <property type="entry name" value="INTEGRAL MEMBRANE PROTEIN-RELATED"/>
    <property type="match status" value="1"/>
</dbReference>
<feature type="domain" description="Rhodopsin" evidence="8">
    <location>
        <begin position="47"/>
        <end position="299"/>
    </location>
</feature>
<feature type="compositionally biased region" description="Basic and acidic residues" evidence="6">
    <location>
        <begin position="314"/>
        <end position="325"/>
    </location>
</feature>
<evidence type="ECO:0000256" key="4">
    <source>
        <dbReference type="ARBA" id="ARBA00023136"/>
    </source>
</evidence>
<comment type="similarity">
    <text evidence="5">Belongs to the SAT4 family.</text>
</comment>
<organism evidence="9 10">
    <name type="scientific">Setomelanomma holmii</name>
    <dbReference type="NCBI Taxonomy" id="210430"/>
    <lineage>
        <taxon>Eukaryota</taxon>
        <taxon>Fungi</taxon>
        <taxon>Dikarya</taxon>
        <taxon>Ascomycota</taxon>
        <taxon>Pezizomycotina</taxon>
        <taxon>Dothideomycetes</taxon>
        <taxon>Pleosporomycetidae</taxon>
        <taxon>Pleosporales</taxon>
        <taxon>Pleosporineae</taxon>
        <taxon>Phaeosphaeriaceae</taxon>
        <taxon>Setomelanomma</taxon>
    </lineage>
</organism>
<feature type="transmembrane region" description="Helical" evidence="7">
    <location>
        <begin position="30"/>
        <end position="51"/>
    </location>
</feature>
<gene>
    <name evidence="9" type="ORF">EK21DRAFT_78572</name>
</gene>
<dbReference type="InterPro" id="IPR052337">
    <property type="entry name" value="SAT4-like"/>
</dbReference>
<dbReference type="GO" id="GO:0016020">
    <property type="term" value="C:membrane"/>
    <property type="evidence" value="ECO:0007669"/>
    <property type="project" value="UniProtKB-SubCell"/>
</dbReference>
<keyword evidence="3 7" id="KW-1133">Transmembrane helix</keyword>
<reference evidence="9" key="1">
    <citation type="journal article" date="2020" name="Stud. Mycol.">
        <title>101 Dothideomycetes genomes: a test case for predicting lifestyles and emergence of pathogens.</title>
        <authorList>
            <person name="Haridas S."/>
            <person name="Albert R."/>
            <person name="Binder M."/>
            <person name="Bloem J."/>
            <person name="Labutti K."/>
            <person name="Salamov A."/>
            <person name="Andreopoulos B."/>
            <person name="Baker S."/>
            <person name="Barry K."/>
            <person name="Bills G."/>
            <person name="Bluhm B."/>
            <person name="Cannon C."/>
            <person name="Castanera R."/>
            <person name="Culley D."/>
            <person name="Daum C."/>
            <person name="Ezra D."/>
            <person name="Gonzalez J."/>
            <person name="Henrissat B."/>
            <person name="Kuo A."/>
            <person name="Liang C."/>
            <person name="Lipzen A."/>
            <person name="Lutzoni F."/>
            <person name="Magnuson J."/>
            <person name="Mondo S."/>
            <person name="Nolan M."/>
            <person name="Ohm R."/>
            <person name="Pangilinan J."/>
            <person name="Park H.-J."/>
            <person name="Ramirez L."/>
            <person name="Alfaro M."/>
            <person name="Sun H."/>
            <person name="Tritt A."/>
            <person name="Yoshinaga Y."/>
            <person name="Zwiers L.-H."/>
            <person name="Turgeon B."/>
            <person name="Goodwin S."/>
            <person name="Spatafora J."/>
            <person name="Crous P."/>
            <person name="Grigoriev I."/>
        </authorList>
    </citation>
    <scope>NUCLEOTIDE SEQUENCE</scope>
    <source>
        <strain evidence="9">CBS 110217</strain>
    </source>
</reference>
<evidence type="ECO:0000313" key="9">
    <source>
        <dbReference type="EMBL" id="KAF2024511.1"/>
    </source>
</evidence>
<evidence type="ECO:0000256" key="3">
    <source>
        <dbReference type="ARBA" id="ARBA00022989"/>
    </source>
</evidence>
<feature type="transmembrane region" description="Helical" evidence="7">
    <location>
        <begin position="110"/>
        <end position="133"/>
    </location>
</feature>
<feature type="transmembrane region" description="Helical" evidence="7">
    <location>
        <begin position="201"/>
        <end position="224"/>
    </location>
</feature>
<name>A0A9P4LFI7_9PLEO</name>
<dbReference type="Proteomes" id="UP000799777">
    <property type="component" value="Unassembled WGS sequence"/>
</dbReference>
<dbReference type="InterPro" id="IPR049326">
    <property type="entry name" value="Rhodopsin_dom_fungi"/>
</dbReference>
<feature type="region of interest" description="Disordered" evidence="6">
    <location>
        <begin position="310"/>
        <end position="329"/>
    </location>
</feature>
<evidence type="ECO:0000313" key="10">
    <source>
        <dbReference type="Proteomes" id="UP000799777"/>
    </source>
</evidence>
<keyword evidence="10" id="KW-1185">Reference proteome</keyword>
<proteinExistence type="inferred from homology"/>
<dbReference type="AlphaFoldDB" id="A0A9P4LFI7"/>
<dbReference type="PANTHER" id="PTHR33048">
    <property type="entry name" value="PTH11-LIKE INTEGRAL MEMBRANE PROTEIN (AFU_ORTHOLOGUE AFUA_5G11245)"/>
    <property type="match status" value="1"/>
</dbReference>
<accession>A0A9P4LFI7</accession>
<protein>
    <recommendedName>
        <fullName evidence="8">Rhodopsin domain-containing protein</fullName>
    </recommendedName>
</protein>
<feature type="transmembrane region" description="Helical" evidence="7">
    <location>
        <begin position="236"/>
        <end position="256"/>
    </location>
</feature>
<dbReference type="OrthoDB" id="5429740at2759"/>
<evidence type="ECO:0000256" key="7">
    <source>
        <dbReference type="SAM" id="Phobius"/>
    </source>
</evidence>
<evidence type="ECO:0000259" key="8">
    <source>
        <dbReference type="Pfam" id="PF20684"/>
    </source>
</evidence>
<keyword evidence="4 7" id="KW-0472">Membrane</keyword>
<evidence type="ECO:0000256" key="1">
    <source>
        <dbReference type="ARBA" id="ARBA00004141"/>
    </source>
</evidence>
<dbReference type="EMBL" id="ML978293">
    <property type="protein sequence ID" value="KAF2024511.1"/>
    <property type="molecule type" value="Genomic_DNA"/>
</dbReference>
<feature type="transmembrane region" description="Helical" evidence="7">
    <location>
        <begin position="145"/>
        <end position="169"/>
    </location>
</feature>
<keyword evidence="2 7" id="KW-0812">Transmembrane</keyword>
<evidence type="ECO:0000256" key="2">
    <source>
        <dbReference type="ARBA" id="ARBA00022692"/>
    </source>
</evidence>
<feature type="transmembrane region" description="Helical" evidence="7">
    <location>
        <begin position="63"/>
        <end position="84"/>
    </location>
</feature>
<comment type="caution">
    <text evidence="9">The sequence shown here is derived from an EMBL/GenBank/DDBJ whole genome shotgun (WGS) entry which is preliminary data.</text>
</comment>
<evidence type="ECO:0000256" key="6">
    <source>
        <dbReference type="SAM" id="MobiDB-lite"/>
    </source>
</evidence>